<comment type="caution">
    <text evidence="2">The sequence shown here is derived from an EMBL/GenBank/DDBJ whole genome shotgun (WGS) entry which is preliminary data.</text>
</comment>
<feature type="domain" description="DUF4139" evidence="1">
    <location>
        <begin position="107"/>
        <end position="380"/>
    </location>
</feature>
<dbReference type="PANTHER" id="PTHR38075:SF1">
    <property type="entry name" value="DUF4139 DOMAIN-CONTAINING PROTEIN"/>
    <property type="match status" value="1"/>
</dbReference>
<dbReference type="PANTHER" id="PTHR38075">
    <property type="entry name" value="DUF4139 DOMAIN-CONTAINING PROTEIN"/>
    <property type="match status" value="1"/>
</dbReference>
<proteinExistence type="predicted"/>
<dbReference type="EMBL" id="DROD01000519">
    <property type="protein sequence ID" value="HHJ53134.1"/>
    <property type="molecule type" value="Genomic_DNA"/>
</dbReference>
<dbReference type="InterPro" id="IPR037291">
    <property type="entry name" value="DUF4139"/>
</dbReference>
<gene>
    <name evidence="2" type="ORF">ENJ89_08065</name>
</gene>
<dbReference type="Proteomes" id="UP000886124">
    <property type="component" value="Unassembled WGS sequence"/>
</dbReference>
<name>A0A7V5PPZ5_CALAY</name>
<organism evidence="2">
    <name type="scientific">Caldithrix abyssi</name>
    <dbReference type="NCBI Taxonomy" id="187145"/>
    <lineage>
        <taxon>Bacteria</taxon>
        <taxon>Pseudomonadati</taxon>
        <taxon>Calditrichota</taxon>
        <taxon>Calditrichia</taxon>
        <taxon>Calditrichales</taxon>
        <taxon>Calditrichaceae</taxon>
        <taxon>Caldithrix</taxon>
    </lineage>
</organism>
<feature type="non-terminal residue" evidence="2">
    <location>
        <position position="1"/>
    </location>
</feature>
<evidence type="ECO:0000259" key="1">
    <source>
        <dbReference type="Pfam" id="PF13598"/>
    </source>
</evidence>
<accession>A0A7V5PPZ5</accession>
<reference evidence="2" key="1">
    <citation type="journal article" date="2020" name="mSystems">
        <title>Genome- and Community-Level Interaction Insights into Carbon Utilization and Element Cycling Functions of Hydrothermarchaeota in Hydrothermal Sediment.</title>
        <authorList>
            <person name="Zhou Z."/>
            <person name="Liu Y."/>
            <person name="Xu W."/>
            <person name="Pan J."/>
            <person name="Luo Z.H."/>
            <person name="Li M."/>
        </authorList>
    </citation>
    <scope>NUCLEOTIDE SEQUENCE [LARGE SCALE GENOMIC DNA]</scope>
    <source>
        <strain evidence="2">HyVt-527</strain>
    </source>
</reference>
<sequence length="380" mass="43840">SKNNAFRVLEQNYEYDLINVQKVLNKFIDRQIVLFNPQQGETSGKLLAVSSGNIMLLDDEGHLQIVPKNDKMRVVLKDFSLAGSNFLTRPTLVWRVEGKKAGQQPAQITYLTNGLNWNADYVGKLNKDDTRMTLAGWVTINNQSGKFYKNARIKLMAGQLHLAPKRRRAMAKTALRAMAAESFTEKEFFEYHLYTLQWPTDLKNNQVKQIQFFPETRTPIKKVFRVDPYMGQGVHVILSFKNSKQNNLGMALPAGTIRLYKEDGKDLEFIGEDRIDHTPKDEEINIRVGKAFDLIAERREVKTKKITSRSQERTIKFLIRNHKKETVSVEVLERINSSQENKLISSNIKPAEIRADYFKFLVTVAPNKERELNIVYNTSW</sequence>
<evidence type="ECO:0000313" key="2">
    <source>
        <dbReference type="EMBL" id="HHJ53134.1"/>
    </source>
</evidence>
<dbReference type="AlphaFoldDB" id="A0A7V5PPZ5"/>
<protein>
    <submittedName>
        <fullName evidence="2">DUF4139 domain-containing protein</fullName>
    </submittedName>
</protein>
<dbReference type="Pfam" id="PF13598">
    <property type="entry name" value="DUF4139"/>
    <property type="match status" value="1"/>
</dbReference>